<evidence type="ECO:0000256" key="1">
    <source>
        <dbReference type="ARBA" id="ARBA00004163"/>
    </source>
</evidence>
<feature type="region of interest" description="Disordered" evidence="13">
    <location>
        <begin position="97"/>
        <end position="164"/>
    </location>
</feature>
<dbReference type="GO" id="GO:0031201">
    <property type="term" value="C:SNARE complex"/>
    <property type="evidence" value="ECO:0007669"/>
    <property type="project" value="TreeGrafter"/>
</dbReference>
<evidence type="ECO:0000256" key="8">
    <source>
        <dbReference type="ARBA" id="ARBA00023034"/>
    </source>
</evidence>
<evidence type="ECO:0000256" key="7">
    <source>
        <dbReference type="ARBA" id="ARBA00022989"/>
    </source>
</evidence>
<evidence type="ECO:0000256" key="6">
    <source>
        <dbReference type="ARBA" id="ARBA00022927"/>
    </source>
</evidence>
<dbReference type="GO" id="GO:0000139">
    <property type="term" value="C:Golgi membrane"/>
    <property type="evidence" value="ECO:0007669"/>
    <property type="project" value="UniProtKB-SubCell"/>
</dbReference>
<evidence type="ECO:0000256" key="10">
    <source>
        <dbReference type="ARBA" id="ARBA00037983"/>
    </source>
</evidence>
<evidence type="ECO:0000256" key="5">
    <source>
        <dbReference type="ARBA" id="ARBA00022892"/>
    </source>
</evidence>
<keyword evidence="6 12" id="KW-0653">Protein transport</keyword>
<evidence type="ECO:0000256" key="13">
    <source>
        <dbReference type="SAM" id="MobiDB-lite"/>
    </source>
</evidence>
<dbReference type="GO" id="GO:0000149">
    <property type="term" value="F:SNARE binding"/>
    <property type="evidence" value="ECO:0007669"/>
    <property type="project" value="TreeGrafter"/>
</dbReference>
<dbReference type="GO" id="GO:0005484">
    <property type="term" value="F:SNAP receptor activity"/>
    <property type="evidence" value="ECO:0007669"/>
    <property type="project" value="InterPro"/>
</dbReference>
<keyword evidence="16" id="KW-1185">Reference proteome</keyword>
<evidence type="ECO:0000313" key="15">
    <source>
        <dbReference type="EMBL" id="RPA75740.1"/>
    </source>
</evidence>
<keyword evidence="4 14" id="KW-0812">Transmembrane</keyword>
<keyword evidence="7 14" id="KW-1133">Transmembrane helix</keyword>
<comment type="function">
    <text evidence="12">SNARE required for protein transport between the ER and the Golgi complex.</text>
</comment>
<dbReference type="GO" id="GO:0005789">
    <property type="term" value="C:endoplasmic reticulum membrane"/>
    <property type="evidence" value="ECO:0007669"/>
    <property type="project" value="UniProtKB-SubCell"/>
</dbReference>
<dbReference type="CDD" id="cd15863">
    <property type="entry name" value="SNARE_GS27"/>
    <property type="match status" value="1"/>
</dbReference>
<dbReference type="Gene3D" id="1.20.5.110">
    <property type="match status" value="1"/>
</dbReference>
<dbReference type="PANTHER" id="PTHR21230:SF1">
    <property type="entry name" value="GOLGI SNAP RECEPTOR COMPLEX MEMBER 2"/>
    <property type="match status" value="1"/>
</dbReference>
<evidence type="ECO:0000256" key="9">
    <source>
        <dbReference type="ARBA" id="ARBA00023136"/>
    </source>
</evidence>
<reference evidence="15 16" key="1">
    <citation type="journal article" date="2018" name="Nat. Ecol. Evol.">
        <title>Pezizomycetes genomes reveal the molecular basis of ectomycorrhizal truffle lifestyle.</title>
        <authorList>
            <person name="Murat C."/>
            <person name="Payen T."/>
            <person name="Noel B."/>
            <person name="Kuo A."/>
            <person name="Morin E."/>
            <person name="Chen J."/>
            <person name="Kohler A."/>
            <person name="Krizsan K."/>
            <person name="Balestrini R."/>
            <person name="Da Silva C."/>
            <person name="Montanini B."/>
            <person name="Hainaut M."/>
            <person name="Levati E."/>
            <person name="Barry K.W."/>
            <person name="Belfiori B."/>
            <person name="Cichocki N."/>
            <person name="Clum A."/>
            <person name="Dockter R.B."/>
            <person name="Fauchery L."/>
            <person name="Guy J."/>
            <person name="Iotti M."/>
            <person name="Le Tacon F."/>
            <person name="Lindquist E.A."/>
            <person name="Lipzen A."/>
            <person name="Malagnac F."/>
            <person name="Mello A."/>
            <person name="Molinier V."/>
            <person name="Miyauchi S."/>
            <person name="Poulain J."/>
            <person name="Riccioni C."/>
            <person name="Rubini A."/>
            <person name="Sitrit Y."/>
            <person name="Splivallo R."/>
            <person name="Traeger S."/>
            <person name="Wang M."/>
            <person name="Zifcakova L."/>
            <person name="Wipf D."/>
            <person name="Zambonelli A."/>
            <person name="Paolocci F."/>
            <person name="Nowrousian M."/>
            <person name="Ottonello S."/>
            <person name="Baldrian P."/>
            <person name="Spatafora J.W."/>
            <person name="Henrissat B."/>
            <person name="Nagy L.G."/>
            <person name="Aury J.M."/>
            <person name="Wincker P."/>
            <person name="Grigoriev I.V."/>
            <person name="Bonfante P."/>
            <person name="Martin F.M."/>
        </authorList>
    </citation>
    <scope>NUCLEOTIDE SEQUENCE [LARGE SCALE GENOMIC DNA]</scope>
    <source>
        <strain evidence="15 16">RN42</strain>
    </source>
</reference>
<proteinExistence type="inferred from homology"/>
<keyword evidence="3 12" id="KW-0813">Transport</keyword>
<dbReference type="Proteomes" id="UP000275078">
    <property type="component" value="Unassembled WGS sequence"/>
</dbReference>
<evidence type="ECO:0000256" key="2">
    <source>
        <dbReference type="ARBA" id="ARBA00004409"/>
    </source>
</evidence>
<evidence type="ECO:0000256" key="12">
    <source>
        <dbReference type="PIRNR" id="PIRNR028865"/>
    </source>
</evidence>
<dbReference type="InterPro" id="IPR027027">
    <property type="entry name" value="GOSR2/Membrin/Bos1"/>
</dbReference>
<gene>
    <name evidence="15" type="ORF">BJ508DRAFT_214258</name>
</gene>
<evidence type="ECO:0000256" key="11">
    <source>
        <dbReference type="ARBA" id="ARBA00040957"/>
    </source>
</evidence>
<dbReference type="PANTHER" id="PTHR21230">
    <property type="entry name" value="VESICLE TRANSPORT V-SNARE PROTEIN VTI1-RELATED"/>
    <property type="match status" value="1"/>
</dbReference>
<dbReference type="GO" id="GO:0006906">
    <property type="term" value="P:vesicle fusion"/>
    <property type="evidence" value="ECO:0007669"/>
    <property type="project" value="TreeGrafter"/>
</dbReference>
<evidence type="ECO:0000256" key="14">
    <source>
        <dbReference type="SAM" id="Phobius"/>
    </source>
</evidence>
<dbReference type="GO" id="GO:0012507">
    <property type="term" value="C:ER to Golgi transport vesicle membrane"/>
    <property type="evidence" value="ECO:0007669"/>
    <property type="project" value="TreeGrafter"/>
</dbReference>
<evidence type="ECO:0000256" key="4">
    <source>
        <dbReference type="ARBA" id="ARBA00022692"/>
    </source>
</evidence>
<accession>A0A3N4HV75</accession>
<dbReference type="Pfam" id="PF12352">
    <property type="entry name" value="V-SNARE_C"/>
    <property type="match status" value="1"/>
</dbReference>
<feature type="compositionally biased region" description="Basic and acidic residues" evidence="13">
    <location>
        <begin position="97"/>
        <end position="113"/>
    </location>
</feature>
<dbReference type="GO" id="GO:0015031">
    <property type="term" value="P:protein transport"/>
    <property type="evidence" value="ECO:0007669"/>
    <property type="project" value="UniProtKB-KW"/>
</dbReference>
<sequence length="260" mass="29641">MNSIFNAALRQSQTLKKDLEAYTSSLASDADQANVSPAALQGQISASLATLSRTITDYENLARRELVPTKQQQAFERIKNFRKEMAECREEFERVKRERGDSELKSNRLELLGRRPQASTTPDNPYAYNPTANTSSNTFASSSVHHRTSSVSNTGNGPTGYAQHQPMQDHLLRENTFLQHSHDQLDQYLMKGREVLDNLQDQRSVLKGAQRRLYNIGTTLGISGDTIRMIERRAKRDKWVFYGGIVVFLVFCWLVVRWLK</sequence>
<dbReference type="EMBL" id="ML119758">
    <property type="protein sequence ID" value="RPA75740.1"/>
    <property type="molecule type" value="Genomic_DNA"/>
</dbReference>
<keyword evidence="9 12" id="KW-0472">Membrane</keyword>
<dbReference type="GO" id="GO:0031902">
    <property type="term" value="C:late endosome membrane"/>
    <property type="evidence" value="ECO:0007669"/>
    <property type="project" value="TreeGrafter"/>
</dbReference>
<comment type="subcellular location">
    <subcellularLocation>
        <location evidence="1">Endoplasmic reticulum membrane</location>
        <topology evidence="1">Single-pass type IV membrane protein</topology>
    </subcellularLocation>
    <subcellularLocation>
        <location evidence="2">Golgi apparatus membrane</location>
        <topology evidence="2">Single-pass type IV membrane protein</topology>
    </subcellularLocation>
</comment>
<dbReference type="OrthoDB" id="158360at2759"/>
<dbReference type="STRING" id="1160509.A0A3N4HV75"/>
<dbReference type="AlphaFoldDB" id="A0A3N4HV75"/>
<protein>
    <recommendedName>
        <fullName evidence="11 12">Protein transport protein BOS1</fullName>
    </recommendedName>
</protein>
<feature type="transmembrane region" description="Helical" evidence="14">
    <location>
        <begin position="239"/>
        <end position="259"/>
    </location>
</feature>
<keyword evidence="5" id="KW-0931">ER-Golgi transport</keyword>
<dbReference type="PIRSF" id="PIRSF028865">
    <property type="entry name" value="Membrin-2"/>
    <property type="match status" value="1"/>
</dbReference>
<keyword evidence="8" id="KW-0333">Golgi apparatus</keyword>
<evidence type="ECO:0000256" key="3">
    <source>
        <dbReference type="ARBA" id="ARBA00022448"/>
    </source>
</evidence>
<feature type="compositionally biased region" description="Low complexity" evidence="13">
    <location>
        <begin position="131"/>
        <end position="143"/>
    </location>
</feature>
<dbReference type="GO" id="GO:0006888">
    <property type="term" value="P:endoplasmic reticulum to Golgi vesicle-mediated transport"/>
    <property type="evidence" value="ECO:0007669"/>
    <property type="project" value="TreeGrafter"/>
</dbReference>
<evidence type="ECO:0000313" key="16">
    <source>
        <dbReference type="Proteomes" id="UP000275078"/>
    </source>
</evidence>
<comment type="similarity">
    <text evidence="10 12">Belongs to the BOS1 family.</text>
</comment>
<organism evidence="15 16">
    <name type="scientific">Ascobolus immersus RN42</name>
    <dbReference type="NCBI Taxonomy" id="1160509"/>
    <lineage>
        <taxon>Eukaryota</taxon>
        <taxon>Fungi</taxon>
        <taxon>Dikarya</taxon>
        <taxon>Ascomycota</taxon>
        <taxon>Pezizomycotina</taxon>
        <taxon>Pezizomycetes</taxon>
        <taxon>Pezizales</taxon>
        <taxon>Ascobolaceae</taxon>
        <taxon>Ascobolus</taxon>
    </lineage>
</organism>
<name>A0A3N4HV75_ASCIM</name>